<evidence type="ECO:0000313" key="5">
    <source>
        <dbReference type="EMBL" id="MCC2177263.1"/>
    </source>
</evidence>
<evidence type="ECO:0000256" key="2">
    <source>
        <dbReference type="ARBA" id="ARBA00023067"/>
    </source>
</evidence>
<dbReference type="GO" id="GO:0003677">
    <property type="term" value="F:DNA binding"/>
    <property type="evidence" value="ECO:0007669"/>
    <property type="project" value="UniProtKB-KW"/>
</dbReference>
<dbReference type="InterPro" id="IPR020816">
    <property type="entry name" value="Histone-like_DNA-bd_CS"/>
</dbReference>
<dbReference type="PANTHER" id="PTHR33175:SF3">
    <property type="entry name" value="DNA-BINDING PROTEIN HU-BETA"/>
    <property type="match status" value="1"/>
</dbReference>
<keyword evidence="2" id="KW-0226">DNA condensation</keyword>
<evidence type="ECO:0000256" key="3">
    <source>
        <dbReference type="ARBA" id="ARBA00023125"/>
    </source>
</evidence>
<evidence type="ECO:0000256" key="4">
    <source>
        <dbReference type="RuleBase" id="RU003939"/>
    </source>
</evidence>
<keyword evidence="6" id="KW-1185">Reference proteome</keyword>
<proteinExistence type="inferred from homology"/>
<evidence type="ECO:0000256" key="1">
    <source>
        <dbReference type="ARBA" id="ARBA00010529"/>
    </source>
</evidence>
<comment type="similarity">
    <text evidence="1 4">Belongs to the bacterial histone-like protein family.</text>
</comment>
<comment type="caution">
    <text evidence="5">The sequence shown here is derived from an EMBL/GenBank/DDBJ whole genome shotgun (WGS) entry which is preliminary data.</text>
</comment>
<dbReference type="EMBL" id="JAJEPX010000027">
    <property type="protein sequence ID" value="MCC2177263.1"/>
    <property type="molecule type" value="Genomic_DNA"/>
</dbReference>
<dbReference type="GO" id="GO:0030261">
    <property type="term" value="P:chromosome condensation"/>
    <property type="evidence" value="ECO:0007669"/>
    <property type="project" value="UniProtKB-KW"/>
</dbReference>
<sequence>MGQRKARGTRIRSKTMKKSELVTLVAEKTGFSKKDTEKTIDTVFTAIADIMAAGDKLQISGFGTFETKERAARTGHNPRTGEEINIAAATMPVFKPGKVLKDKVDGNK</sequence>
<name>A0AAW4W506_9FIRM</name>
<dbReference type="InterPro" id="IPR010992">
    <property type="entry name" value="IHF-like_DNA-bd_dom_sf"/>
</dbReference>
<keyword evidence="3 5" id="KW-0238">DNA-binding</keyword>
<accession>A0AAW4W506</accession>
<dbReference type="PANTHER" id="PTHR33175">
    <property type="entry name" value="DNA-BINDING PROTEIN HU"/>
    <property type="match status" value="1"/>
</dbReference>
<dbReference type="GO" id="GO:0030527">
    <property type="term" value="F:structural constituent of chromatin"/>
    <property type="evidence" value="ECO:0007669"/>
    <property type="project" value="InterPro"/>
</dbReference>
<evidence type="ECO:0000313" key="6">
    <source>
        <dbReference type="Proteomes" id="UP001298753"/>
    </source>
</evidence>
<reference evidence="5 6" key="1">
    <citation type="submission" date="2021-10" db="EMBL/GenBank/DDBJ databases">
        <title>Anaerobic single-cell dispensing facilitates the cultivation of human gut bacteria.</title>
        <authorList>
            <person name="Afrizal A."/>
        </authorList>
    </citation>
    <scope>NUCLEOTIDE SEQUENCE [LARGE SCALE GENOMIC DNA]</scope>
    <source>
        <strain evidence="5 6">CLA-AA-H270</strain>
    </source>
</reference>
<dbReference type="SMART" id="SM00411">
    <property type="entry name" value="BHL"/>
    <property type="match status" value="1"/>
</dbReference>
<dbReference type="SUPFAM" id="SSF47729">
    <property type="entry name" value="IHF-like DNA-binding proteins"/>
    <property type="match status" value="1"/>
</dbReference>
<gene>
    <name evidence="5" type="ORF">LKD22_09035</name>
</gene>
<dbReference type="Pfam" id="PF00216">
    <property type="entry name" value="Bac_DNA_binding"/>
    <property type="match status" value="1"/>
</dbReference>
<protein>
    <submittedName>
        <fullName evidence="5">HU family DNA-binding protein</fullName>
    </submittedName>
</protein>
<dbReference type="PRINTS" id="PR01727">
    <property type="entry name" value="DNABINDINGHU"/>
</dbReference>
<dbReference type="InterPro" id="IPR000119">
    <property type="entry name" value="Hist_DNA-bd"/>
</dbReference>
<organism evidence="5 6">
    <name type="scientific">Agathobaculum butyriciproducens</name>
    <dbReference type="NCBI Taxonomy" id="1628085"/>
    <lineage>
        <taxon>Bacteria</taxon>
        <taxon>Bacillati</taxon>
        <taxon>Bacillota</taxon>
        <taxon>Clostridia</taxon>
        <taxon>Eubacteriales</taxon>
        <taxon>Butyricicoccaceae</taxon>
        <taxon>Agathobaculum</taxon>
    </lineage>
</organism>
<dbReference type="Proteomes" id="UP001298753">
    <property type="component" value="Unassembled WGS sequence"/>
</dbReference>
<dbReference type="CDD" id="cd13831">
    <property type="entry name" value="HU"/>
    <property type="match status" value="1"/>
</dbReference>
<dbReference type="Gene3D" id="4.10.520.10">
    <property type="entry name" value="IHF-like DNA-binding proteins"/>
    <property type="match status" value="1"/>
</dbReference>
<dbReference type="PROSITE" id="PS00045">
    <property type="entry name" value="HISTONE_LIKE"/>
    <property type="match status" value="1"/>
</dbReference>
<dbReference type="AlphaFoldDB" id="A0AAW4W506"/>